<gene>
    <name evidence="2" type="ORF">V6E02_04945</name>
</gene>
<evidence type="ECO:0000256" key="1">
    <source>
        <dbReference type="SAM" id="Phobius"/>
    </source>
</evidence>
<organism evidence="2 3">
    <name type="scientific">Thiobacter aerophilum</name>
    <dbReference type="NCBI Taxonomy" id="3121275"/>
    <lineage>
        <taxon>Bacteria</taxon>
        <taxon>Pseudomonadati</taxon>
        <taxon>Pseudomonadota</taxon>
        <taxon>Betaproteobacteria</taxon>
        <taxon>Burkholderiales</taxon>
        <taxon>Thiobacteraceae</taxon>
        <taxon>Thiobacter</taxon>
    </lineage>
</organism>
<dbReference type="Proteomes" id="UP001482231">
    <property type="component" value="Unassembled WGS sequence"/>
</dbReference>
<keyword evidence="3" id="KW-1185">Reference proteome</keyword>
<reference evidence="2 3" key="1">
    <citation type="submission" date="2024-02" db="EMBL/GenBank/DDBJ databases">
        <title>New thermophilic sulfur-oxidizing bacteria from a hot springs of the Uzon caldera (Kamchatka, Russia).</title>
        <authorList>
            <person name="Dukat A.M."/>
            <person name="Elcheninov A.G."/>
            <person name="Frolov E.N."/>
        </authorList>
    </citation>
    <scope>NUCLEOTIDE SEQUENCE [LARGE SCALE GENOMIC DNA]</scope>
    <source>
        <strain evidence="2 3">AK1</strain>
    </source>
</reference>
<keyword evidence="1" id="KW-1133">Transmembrane helix</keyword>
<evidence type="ECO:0008006" key="4">
    <source>
        <dbReference type="Google" id="ProtNLM"/>
    </source>
</evidence>
<sequence length="141" mass="14654">MLTFIRLVAILLGFALIAAPSYLGLMFAYGVGEPPEPGSYLLFFGPLFIMGLVLGLGPLLIGLPRVVAGSVTPKARVAAGLLLSVSAALIAFLGMGGSVTRVVSPVILLLEFVMFVVFVWPAKPFSANPSLQGDAPQAARP</sequence>
<evidence type="ECO:0000313" key="3">
    <source>
        <dbReference type="Proteomes" id="UP001482231"/>
    </source>
</evidence>
<dbReference type="RefSeq" id="WP_347307664.1">
    <property type="nucleotide sequence ID" value="NZ_JBAJEX010000003.1"/>
</dbReference>
<keyword evidence="1" id="KW-0812">Transmembrane</keyword>
<feature type="transmembrane region" description="Helical" evidence="1">
    <location>
        <begin position="102"/>
        <end position="122"/>
    </location>
</feature>
<feature type="transmembrane region" description="Helical" evidence="1">
    <location>
        <begin position="75"/>
        <end position="96"/>
    </location>
</feature>
<name>A0ABV0EGR0_9BURK</name>
<comment type="caution">
    <text evidence="2">The sequence shown here is derived from an EMBL/GenBank/DDBJ whole genome shotgun (WGS) entry which is preliminary data.</text>
</comment>
<protein>
    <recommendedName>
        <fullName evidence="4">DUF4345 domain-containing protein</fullName>
    </recommendedName>
</protein>
<dbReference type="EMBL" id="JBAJEX010000003">
    <property type="protein sequence ID" value="MEO1766552.1"/>
    <property type="molecule type" value="Genomic_DNA"/>
</dbReference>
<keyword evidence="1" id="KW-0472">Membrane</keyword>
<evidence type="ECO:0000313" key="2">
    <source>
        <dbReference type="EMBL" id="MEO1766552.1"/>
    </source>
</evidence>
<feature type="transmembrane region" description="Helical" evidence="1">
    <location>
        <begin position="7"/>
        <end position="29"/>
    </location>
</feature>
<accession>A0ABV0EGR0</accession>
<feature type="transmembrane region" description="Helical" evidence="1">
    <location>
        <begin position="41"/>
        <end position="63"/>
    </location>
</feature>
<proteinExistence type="predicted"/>